<sequence>MLHLLNHCIPRYFSLDDLNYRIGVFDLGRGELSNRIPLVPSNYASKDKLKMSGSEMLSFCRFLGVLIGDRVPGHSNHWKLYLNLCELLDLCLSKRLSRKRNVTFKVLVQEFYSMYVSVTGDNLKPKMYFLLHYSTVFENCGPVDHMSTRRFASKHRTLTIPAHSTMSRKQIAYTCALRHQLVQSFRFLSREPLAPRLEMGPSELVLLSEFDNFDSFKNSLPACIFMDKFTLSCDWVNISGTVYKPGMVLVINVSENGLVFGELQAIFVKDSNVVFVYRYFVTAGFNEHIHAYAISSSSKWGCKPAKDIFDHLPLYPHEDISGDKYVVLRYCL</sequence>
<dbReference type="Proteomes" id="UP001075354">
    <property type="component" value="Unassembled WGS sequence"/>
</dbReference>
<keyword evidence="2" id="KW-1185">Reference proteome</keyword>
<organism evidence="1 2">
    <name type="scientific">Megalurothrips usitatus</name>
    <name type="common">bean blossom thrips</name>
    <dbReference type="NCBI Taxonomy" id="439358"/>
    <lineage>
        <taxon>Eukaryota</taxon>
        <taxon>Metazoa</taxon>
        <taxon>Ecdysozoa</taxon>
        <taxon>Arthropoda</taxon>
        <taxon>Hexapoda</taxon>
        <taxon>Insecta</taxon>
        <taxon>Pterygota</taxon>
        <taxon>Neoptera</taxon>
        <taxon>Paraneoptera</taxon>
        <taxon>Thysanoptera</taxon>
        <taxon>Terebrantia</taxon>
        <taxon>Thripoidea</taxon>
        <taxon>Thripidae</taxon>
        <taxon>Megalurothrips</taxon>
    </lineage>
</organism>
<accession>A0AAV7X467</accession>
<dbReference type="AlphaFoldDB" id="A0AAV7X467"/>
<protein>
    <submittedName>
        <fullName evidence="1">Uncharacterized protein</fullName>
    </submittedName>
</protein>
<proteinExistence type="predicted"/>
<gene>
    <name evidence="1" type="ORF">ONE63_011566</name>
</gene>
<evidence type="ECO:0000313" key="1">
    <source>
        <dbReference type="EMBL" id="KAJ1518819.1"/>
    </source>
</evidence>
<name>A0AAV7X467_9NEOP</name>
<comment type="caution">
    <text evidence="1">The sequence shown here is derived from an EMBL/GenBank/DDBJ whole genome shotgun (WGS) entry which is preliminary data.</text>
</comment>
<evidence type="ECO:0000313" key="2">
    <source>
        <dbReference type="Proteomes" id="UP001075354"/>
    </source>
</evidence>
<dbReference type="EMBL" id="JAPTSV010000881">
    <property type="protein sequence ID" value="KAJ1518819.1"/>
    <property type="molecule type" value="Genomic_DNA"/>
</dbReference>
<reference evidence="1" key="1">
    <citation type="submission" date="2022-12" db="EMBL/GenBank/DDBJ databases">
        <title>Chromosome-level genome assembly of the bean flower thrips Megalurothrips usitatus.</title>
        <authorList>
            <person name="Ma L."/>
            <person name="Liu Q."/>
            <person name="Li H."/>
            <person name="Cai W."/>
        </authorList>
    </citation>
    <scope>NUCLEOTIDE SEQUENCE</scope>
    <source>
        <strain evidence="1">Cailab_2022a</strain>
    </source>
</reference>